<dbReference type="PANTHER" id="PTHR30373">
    <property type="entry name" value="UPF0603 PROTEIN YGCG"/>
    <property type="match status" value="1"/>
</dbReference>
<keyword evidence="2" id="KW-1133">Transmembrane helix</keyword>
<keyword evidence="2" id="KW-0812">Transmembrane</keyword>
<comment type="caution">
    <text evidence="5">The sequence shown here is derived from an EMBL/GenBank/DDBJ whole genome shotgun (WGS) entry which is preliminary data.</text>
</comment>
<feature type="domain" description="TPM" evidence="4">
    <location>
        <begin position="35"/>
        <end position="161"/>
    </location>
</feature>
<evidence type="ECO:0000256" key="2">
    <source>
        <dbReference type="SAM" id="Phobius"/>
    </source>
</evidence>
<dbReference type="EMBL" id="SLWW01000004">
    <property type="protein sequence ID" value="TCO72430.1"/>
    <property type="molecule type" value="Genomic_DNA"/>
</dbReference>
<accession>A0A4V2SAN8</accession>
<dbReference type="AlphaFoldDB" id="A0A4V2SAN8"/>
<dbReference type="Pfam" id="PF04536">
    <property type="entry name" value="TPM_phosphatase"/>
    <property type="match status" value="1"/>
</dbReference>
<dbReference type="Gene3D" id="3.10.310.50">
    <property type="match status" value="1"/>
</dbReference>
<feature type="transmembrane region" description="Helical" evidence="2">
    <location>
        <begin position="181"/>
        <end position="199"/>
    </location>
</feature>
<feature type="region of interest" description="Disordered" evidence="1">
    <location>
        <begin position="227"/>
        <end position="246"/>
    </location>
</feature>
<evidence type="ECO:0000313" key="5">
    <source>
        <dbReference type="EMBL" id="TCO72430.1"/>
    </source>
</evidence>
<sequence>MFRSLAPAALPILILAAVPAGAQSGNWPALDDLYVNDHATIIDAATEDRLRATLAALKDETGVEMTVLTIPRRADYGAWNNIESFATALFNAWGVGDADRDDGILVLVAHRDREMRLELGAGYPAEWDRVARAVVDDSFLPDFGADRYAQGIETGTAATIARIARPHAAGTAPGTSGGGGGAGLLPPLLFAAFVAAAVFRRRLSSLRDRLRRCPDCGHRGLRVTREEVRPATAAEPGEGRAVTSCPACGHRDEKPYAINRSSGSQGRFGGGRSSGGGASGRW</sequence>
<evidence type="ECO:0000256" key="3">
    <source>
        <dbReference type="SAM" id="SignalP"/>
    </source>
</evidence>
<name>A0A4V2SAN8_9RHOB</name>
<dbReference type="Proteomes" id="UP000295142">
    <property type="component" value="Unassembled WGS sequence"/>
</dbReference>
<gene>
    <name evidence="5" type="ORF">EV655_104117</name>
</gene>
<organism evidence="5 6">
    <name type="scientific">Rhodovulum euryhalinum</name>
    <dbReference type="NCBI Taxonomy" id="35805"/>
    <lineage>
        <taxon>Bacteria</taxon>
        <taxon>Pseudomonadati</taxon>
        <taxon>Pseudomonadota</taxon>
        <taxon>Alphaproteobacteria</taxon>
        <taxon>Rhodobacterales</taxon>
        <taxon>Paracoccaceae</taxon>
        <taxon>Rhodovulum</taxon>
    </lineage>
</organism>
<dbReference type="InterPro" id="IPR007621">
    <property type="entry name" value="TPM_dom"/>
</dbReference>
<keyword evidence="2" id="KW-0472">Membrane</keyword>
<keyword evidence="6" id="KW-1185">Reference proteome</keyword>
<proteinExistence type="predicted"/>
<dbReference type="RefSeq" id="WP_165905289.1">
    <property type="nucleotide sequence ID" value="NZ_SLWW01000004.1"/>
</dbReference>
<feature type="compositionally biased region" description="Gly residues" evidence="1">
    <location>
        <begin position="266"/>
        <end position="282"/>
    </location>
</feature>
<keyword evidence="3" id="KW-0732">Signal</keyword>
<feature type="region of interest" description="Disordered" evidence="1">
    <location>
        <begin position="253"/>
        <end position="282"/>
    </location>
</feature>
<evidence type="ECO:0000259" key="4">
    <source>
        <dbReference type="Pfam" id="PF04536"/>
    </source>
</evidence>
<evidence type="ECO:0000256" key="1">
    <source>
        <dbReference type="SAM" id="MobiDB-lite"/>
    </source>
</evidence>
<evidence type="ECO:0000313" key="6">
    <source>
        <dbReference type="Proteomes" id="UP000295142"/>
    </source>
</evidence>
<protein>
    <recommendedName>
        <fullName evidence="4">TPM domain-containing protein</fullName>
    </recommendedName>
</protein>
<feature type="chain" id="PRO_5020795997" description="TPM domain-containing protein" evidence="3">
    <location>
        <begin position="23"/>
        <end position="282"/>
    </location>
</feature>
<dbReference type="PANTHER" id="PTHR30373:SF2">
    <property type="entry name" value="UPF0603 PROTEIN YGCG"/>
    <property type="match status" value="1"/>
</dbReference>
<reference evidence="5 6" key="1">
    <citation type="submission" date="2019-03" db="EMBL/GenBank/DDBJ databases">
        <title>Genomic Encyclopedia of Type Strains, Phase IV (KMG-IV): sequencing the most valuable type-strain genomes for metagenomic binning, comparative biology and taxonomic classification.</title>
        <authorList>
            <person name="Goeker M."/>
        </authorList>
    </citation>
    <scope>NUCLEOTIDE SEQUENCE [LARGE SCALE GENOMIC DNA]</scope>
    <source>
        <strain evidence="5 6">DSM 4868</strain>
    </source>
</reference>
<feature type="signal peptide" evidence="3">
    <location>
        <begin position="1"/>
        <end position="22"/>
    </location>
</feature>